<gene>
    <name evidence="1" type="ORF">Pan189_09250</name>
</gene>
<evidence type="ECO:0000313" key="1">
    <source>
        <dbReference type="EMBL" id="QDT36565.1"/>
    </source>
</evidence>
<dbReference type="AlphaFoldDB" id="A0A517QY63"/>
<sequence length="159" mass="17692">MCCISGFAETDERVFAGDQESDISVDLKDEVLLVRIADRDGIGRLTVERPSAGWPQAIKLRLHLSGLESLTIGNGKQTLRVSVQSYGKHRQIINLLENGEEIAVDKKSPYWLKVGSLTAKSKTSDDPAQAAGFEVTLPDKMTSQDPKSLEIRWIDFYRN</sequence>
<protein>
    <submittedName>
        <fullName evidence="1">Uncharacterized protein</fullName>
    </submittedName>
</protein>
<reference evidence="1 2" key="1">
    <citation type="submission" date="2019-02" db="EMBL/GenBank/DDBJ databases">
        <title>Deep-cultivation of Planctomycetes and their phenomic and genomic characterization uncovers novel biology.</title>
        <authorList>
            <person name="Wiegand S."/>
            <person name="Jogler M."/>
            <person name="Boedeker C."/>
            <person name="Pinto D."/>
            <person name="Vollmers J."/>
            <person name="Rivas-Marin E."/>
            <person name="Kohn T."/>
            <person name="Peeters S.H."/>
            <person name="Heuer A."/>
            <person name="Rast P."/>
            <person name="Oberbeckmann S."/>
            <person name="Bunk B."/>
            <person name="Jeske O."/>
            <person name="Meyerdierks A."/>
            <person name="Storesund J.E."/>
            <person name="Kallscheuer N."/>
            <person name="Luecker S."/>
            <person name="Lage O.M."/>
            <person name="Pohl T."/>
            <person name="Merkel B.J."/>
            <person name="Hornburger P."/>
            <person name="Mueller R.-W."/>
            <person name="Bruemmer F."/>
            <person name="Labrenz M."/>
            <person name="Spormann A.M."/>
            <person name="Op den Camp H."/>
            <person name="Overmann J."/>
            <person name="Amann R."/>
            <person name="Jetten M.S.M."/>
            <person name="Mascher T."/>
            <person name="Medema M.H."/>
            <person name="Devos D.P."/>
            <person name="Kaster A.-K."/>
            <person name="Ovreas L."/>
            <person name="Rohde M."/>
            <person name="Galperin M.Y."/>
            <person name="Jogler C."/>
        </authorList>
    </citation>
    <scope>NUCLEOTIDE SEQUENCE [LARGE SCALE GENOMIC DNA]</scope>
    <source>
        <strain evidence="1 2">Pan189</strain>
    </source>
</reference>
<keyword evidence="2" id="KW-1185">Reference proteome</keyword>
<dbReference type="Proteomes" id="UP000317318">
    <property type="component" value="Chromosome"/>
</dbReference>
<proteinExistence type="predicted"/>
<evidence type="ECO:0000313" key="2">
    <source>
        <dbReference type="Proteomes" id="UP000317318"/>
    </source>
</evidence>
<name>A0A517QY63_9PLAN</name>
<organism evidence="1 2">
    <name type="scientific">Stratiformator vulcanicus</name>
    <dbReference type="NCBI Taxonomy" id="2527980"/>
    <lineage>
        <taxon>Bacteria</taxon>
        <taxon>Pseudomonadati</taxon>
        <taxon>Planctomycetota</taxon>
        <taxon>Planctomycetia</taxon>
        <taxon>Planctomycetales</taxon>
        <taxon>Planctomycetaceae</taxon>
        <taxon>Stratiformator</taxon>
    </lineage>
</organism>
<dbReference type="KEGG" id="svp:Pan189_09250"/>
<dbReference type="EMBL" id="CP036268">
    <property type="protein sequence ID" value="QDT36565.1"/>
    <property type="molecule type" value="Genomic_DNA"/>
</dbReference>
<accession>A0A517QY63</accession>